<dbReference type="STRING" id="23.BEL05_06190"/>
<dbReference type="PANTHER" id="PTHR30329">
    <property type="entry name" value="STATOR ELEMENT OF FLAGELLAR MOTOR COMPLEX"/>
    <property type="match status" value="1"/>
</dbReference>
<dbReference type="RefSeq" id="WP_069671593.1">
    <property type="nucleotide sequence ID" value="NZ_MCBT01000044.1"/>
</dbReference>
<dbReference type="OrthoDB" id="9805832at2"/>
<feature type="signal peptide" evidence="11">
    <location>
        <begin position="1"/>
        <end position="26"/>
    </location>
</feature>
<accession>A0A1E5IRB3</accession>
<organism evidence="13 14">
    <name type="scientific">Shewanella colwelliana</name>
    <name type="common">Alteromonas colwelliana</name>
    <dbReference type="NCBI Taxonomy" id="23"/>
    <lineage>
        <taxon>Bacteria</taxon>
        <taxon>Pseudomonadati</taxon>
        <taxon>Pseudomonadota</taxon>
        <taxon>Gammaproteobacteria</taxon>
        <taxon>Alteromonadales</taxon>
        <taxon>Shewanellaceae</taxon>
        <taxon>Shewanella</taxon>
    </lineage>
</organism>
<evidence type="ECO:0000256" key="7">
    <source>
        <dbReference type="ARBA" id="ARBA00023114"/>
    </source>
</evidence>
<evidence type="ECO:0000256" key="9">
    <source>
        <dbReference type="ARBA" id="ARBA00023237"/>
    </source>
</evidence>
<proteinExistence type="inferred from homology"/>
<evidence type="ECO:0000256" key="2">
    <source>
        <dbReference type="ARBA" id="ARBA00005710"/>
    </source>
</evidence>
<evidence type="ECO:0000313" key="14">
    <source>
        <dbReference type="Proteomes" id="UP000095230"/>
    </source>
</evidence>
<dbReference type="GO" id="GO:0006811">
    <property type="term" value="P:monoatomic ion transport"/>
    <property type="evidence" value="ECO:0007669"/>
    <property type="project" value="UniProtKB-KW"/>
</dbReference>
<keyword evidence="8 10" id="KW-0472">Membrane</keyword>
<evidence type="ECO:0000259" key="12">
    <source>
        <dbReference type="PROSITE" id="PS51123"/>
    </source>
</evidence>
<evidence type="ECO:0000256" key="6">
    <source>
        <dbReference type="ARBA" id="ARBA00023065"/>
    </source>
</evidence>
<evidence type="ECO:0000313" key="13">
    <source>
        <dbReference type="EMBL" id="OEG72987.1"/>
    </source>
</evidence>
<evidence type="ECO:0000256" key="10">
    <source>
        <dbReference type="PROSITE-ProRule" id="PRU00473"/>
    </source>
</evidence>
<dbReference type="Gene3D" id="3.30.1330.60">
    <property type="entry name" value="OmpA-like domain"/>
    <property type="match status" value="1"/>
</dbReference>
<dbReference type="InterPro" id="IPR036737">
    <property type="entry name" value="OmpA-like_sf"/>
</dbReference>
<dbReference type="GO" id="GO:0046930">
    <property type="term" value="C:pore complex"/>
    <property type="evidence" value="ECO:0007669"/>
    <property type="project" value="UniProtKB-KW"/>
</dbReference>
<evidence type="ECO:0000256" key="1">
    <source>
        <dbReference type="ARBA" id="ARBA00004571"/>
    </source>
</evidence>
<dbReference type="CDD" id="cd07185">
    <property type="entry name" value="OmpA_C-like"/>
    <property type="match status" value="1"/>
</dbReference>
<keyword evidence="6" id="KW-0406">Ion transport</keyword>
<sequence>MFDRYISCVLSTLLAIALTLSMAVKADELTPVSTTTDSALYLGVKAGWMHYQNACEAWNTACDGNDAAYGLYAGYQFTSHFALETAYLDLGQAVASYPQTGFDETYTGTMKAWETSTIGRMGISQQWDLFAKLGTLAWQGENKGPYSIRSDSGWAPQVGIGIEYRWSDTWVTRLEYQYTHELGSEEIGGSHGHLTTLGLTYRFGQRSHAISSPNLAPVQTVQPAQPVAQAPLVAPQKVEIAPIQRVVLFDFDRSSLKHVNELNAVIERLTQHPKARVHIRGYADSIGASEYNKALSMRRAQAVSAHLIANGIKPQQIELAAFGESFPVEANENPLKRHLNRRVELEIPAMMSE</sequence>
<evidence type="ECO:0000256" key="11">
    <source>
        <dbReference type="SAM" id="SignalP"/>
    </source>
</evidence>
<protein>
    <recommendedName>
        <fullName evidence="12">OmpA-like domain-containing protein</fullName>
    </recommendedName>
</protein>
<keyword evidence="11" id="KW-0732">Signal</keyword>
<comment type="caution">
    <text evidence="13">The sequence shown here is derived from an EMBL/GenBank/DDBJ whole genome shotgun (WGS) entry which is preliminary data.</text>
</comment>
<feature type="chain" id="PRO_5009178986" description="OmpA-like domain-containing protein" evidence="11">
    <location>
        <begin position="27"/>
        <end position="353"/>
    </location>
</feature>
<dbReference type="InterPro" id="IPR050330">
    <property type="entry name" value="Bact_OuterMem_StrucFunc"/>
</dbReference>
<dbReference type="EMBL" id="MCBT01000044">
    <property type="protein sequence ID" value="OEG72987.1"/>
    <property type="molecule type" value="Genomic_DNA"/>
</dbReference>
<dbReference type="SUPFAM" id="SSF103088">
    <property type="entry name" value="OmpA-like"/>
    <property type="match status" value="1"/>
</dbReference>
<dbReference type="PRINTS" id="PR01021">
    <property type="entry name" value="OMPADOMAIN"/>
</dbReference>
<dbReference type="AlphaFoldDB" id="A0A1E5IRB3"/>
<evidence type="ECO:0000256" key="3">
    <source>
        <dbReference type="ARBA" id="ARBA00022448"/>
    </source>
</evidence>
<dbReference type="InterPro" id="IPR011250">
    <property type="entry name" value="OMP/PagP_B-barrel"/>
</dbReference>
<keyword evidence="4" id="KW-1134">Transmembrane beta strand</keyword>
<dbReference type="SUPFAM" id="SSF56925">
    <property type="entry name" value="OMPA-like"/>
    <property type="match status" value="1"/>
</dbReference>
<dbReference type="InterPro" id="IPR000498">
    <property type="entry name" value="OmpA-like_TM_dom"/>
</dbReference>
<keyword evidence="9" id="KW-0998">Cell outer membrane</keyword>
<dbReference type="Pfam" id="PF00691">
    <property type="entry name" value="OmpA"/>
    <property type="match status" value="1"/>
</dbReference>
<keyword evidence="3" id="KW-0813">Transport</keyword>
<dbReference type="GO" id="GO:0009279">
    <property type="term" value="C:cell outer membrane"/>
    <property type="evidence" value="ECO:0007669"/>
    <property type="project" value="UniProtKB-SubCell"/>
</dbReference>
<comment type="similarity">
    <text evidence="2">Belongs to the outer membrane OOP (TC 1.B.6) superfamily. OmpA family.</text>
</comment>
<reference evidence="13 14" key="1">
    <citation type="submission" date="2016-07" db="EMBL/GenBank/DDBJ databases">
        <title>Whole-genome of two Shewanella species isolated from a digestive organ of sea cucumber Apostichopus japonicus Selenka 1867.</title>
        <authorList>
            <person name="Hong H.-H."/>
            <person name="Choi H."/>
            <person name="Cheon S."/>
            <person name="Oh J.-S."/>
            <person name="Lee H.-G."/>
            <person name="Park C."/>
        </authorList>
    </citation>
    <scope>NUCLEOTIDE SEQUENCE [LARGE SCALE GENOMIC DNA]</scope>
    <source>
        <strain evidence="13 14">CSB03KR</strain>
    </source>
</reference>
<gene>
    <name evidence="13" type="ORF">BEL05_06190</name>
</gene>
<comment type="subcellular location">
    <subcellularLocation>
        <location evidence="1">Cell outer membrane</location>
        <topology evidence="1">Multi-pass membrane protein</topology>
    </subcellularLocation>
</comment>
<keyword evidence="5" id="KW-0812">Transmembrane</keyword>
<evidence type="ECO:0000256" key="4">
    <source>
        <dbReference type="ARBA" id="ARBA00022452"/>
    </source>
</evidence>
<dbReference type="InterPro" id="IPR006665">
    <property type="entry name" value="OmpA-like"/>
</dbReference>
<name>A0A1E5IRB3_SHECO</name>
<dbReference type="Gene3D" id="2.40.160.20">
    <property type="match status" value="1"/>
</dbReference>
<dbReference type="InterPro" id="IPR006664">
    <property type="entry name" value="OMP_bac"/>
</dbReference>
<dbReference type="Proteomes" id="UP000095230">
    <property type="component" value="Unassembled WGS sequence"/>
</dbReference>
<evidence type="ECO:0000256" key="8">
    <source>
        <dbReference type="ARBA" id="ARBA00023136"/>
    </source>
</evidence>
<keyword evidence="7" id="KW-0626">Porin</keyword>
<dbReference type="Pfam" id="PF01389">
    <property type="entry name" value="OmpA_membrane"/>
    <property type="match status" value="1"/>
</dbReference>
<evidence type="ECO:0000256" key="5">
    <source>
        <dbReference type="ARBA" id="ARBA00022692"/>
    </source>
</evidence>
<dbReference type="GO" id="GO:0015288">
    <property type="term" value="F:porin activity"/>
    <property type="evidence" value="ECO:0007669"/>
    <property type="project" value="UniProtKB-KW"/>
</dbReference>
<feature type="domain" description="OmpA-like" evidence="12">
    <location>
        <begin position="236"/>
        <end position="351"/>
    </location>
</feature>
<dbReference type="PANTHER" id="PTHR30329:SF21">
    <property type="entry name" value="LIPOPROTEIN YIAD-RELATED"/>
    <property type="match status" value="1"/>
</dbReference>
<dbReference type="PROSITE" id="PS51123">
    <property type="entry name" value="OMPA_2"/>
    <property type="match status" value="1"/>
</dbReference>